<evidence type="ECO:0000256" key="3">
    <source>
        <dbReference type="ARBA" id="ARBA00022729"/>
    </source>
</evidence>
<organism evidence="5 6">
    <name type="scientific">Rattus norvegicus</name>
    <name type="common">Rat</name>
    <dbReference type="NCBI Taxonomy" id="10116"/>
    <lineage>
        <taxon>Eukaryota</taxon>
        <taxon>Metazoa</taxon>
        <taxon>Chordata</taxon>
        <taxon>Craniata</taxon>
        <taxon>Vertebrata</taxon>
        <taxon>Euteleostomi</taxon>
        <taxon>Mammalia</taxon>
        <taxon>Eutheria</taxon>
        <taxon>Euarchontoglires</taxon>
        <taxon>Glires</taxon>
        <taxon>Rodentia</taxon>
        <taxon>Myomorpha</taxon>
        <taxon>Muroidea</taxon>
        <taxon>Muridae</taxon>
        <taxon>Murinae</taxon>
        <taxon>Rattus</taxon>
    </lineage>
</organism>
<dbReference type="EMBL" id="CH473984">
    <property type="protein sequence ID" value="EDM11575.1"/>
    <property type="molecule type" value="Genomic_DNA"/>
</dbReference>
<evidence type="ECO:0000256" key="1">
    <source>
        <dbReference type="ARBA" id="ARBA00004613"/>
    </source>
</evidence>
<proteinExistence type="inferred from homology"/>
<reference evidence="6" key="1">
    <citation type="submission" date="2005-09" db="EMBL/GenBank/DDBJ databases">
        <authorList>
            <person name="Mural R.J."/>
            <person name="Li P.W."/>
            <person name="Adams M.D."/>
            <person name="Amanatides P.G."/>
            <person name="Baden-Tillson H."/>
            <person name="Barnstead M."/>
            <person name="Chin S.H."/>
            <person name="Dew I."/>
            <person name="Evans C.A."/>
            <person name="Ferriera S."/>
            <person name="Flanigan M."/>
            <person name="Fosler C."/>
            <person name="Glodek A."/>
            <person name="Gu Z."/>
            <person name="Holt R.A."/>
            <person name="Jennings D."/>
            <person name="Kraft C.L."/>
            <person name="Lu F."/>
            <person name="Nguyen T."/>
            <person name="Nusskern D.R."/>
            <person name="Pfannkoch C.M."/>
            <person name="Sitter C."/>
            <person name="Sutton G.G."/>
            <person name="Venter J.C."/>
            <person name="Wang Z."/>
            <person name="Woodage T."/>
            <person name="Zheng X.H."/>
            <person name="Zhong F."/>
        </authorList>
    </citation>
    <scope>NUCLEOTIDE SEQUENCE [LARGE SCALE GENOMIC DNA]</scope>
    <source>
        <strain>BN</strain>
        <strain evidence="6">Sprague-Dawley</strain>
    </source>
</reference>
<sequence>MPAYYKRCARLLTRLAVSPLCSQT</sequence>
<dbReference type="GO" id="GO:0030971">
    <property type="term" value="F:receptor tyrosine kinase binding"/>
    <property type="evidence" value="ECO:0007669"/>
    <property type="project" value="InterPro"/>
</dbReference>
<evidence type="ECO:0000256" key="4">
    <source>
        <dbReference type="ARBA" id="ARBA00033741"/>
    </source>
</evidence>
<keyword evidence="2" id="KW-0964">Secreted</keyword>
<comment type="subcellular location">
    <subcellularLocation>
        <location evidence="1">Secreted</location>
    </subcellularLocation>
</comment>
<dbReference type="Proteomes" id="UP000234681">
    <property type="component" value="Chromosome 5"/>
</dbReference>
<protein>
    <submittedName>
        <fullName evidence="5">RCG30475</fullName>
    </submittedName>
</protein>
<evidence type="ECO:0000313" key="5">
    <source>
        <dbReference type="EMBL" id="EDM11575.1"/>
    </source>
</evidence>
<dbReference type="GO" id="GO:0030298">
    <property type="term" value="F:receptor signaling protein tyrosine kinase activator activity"/>
    <property type="evidence" value="ECO:0007669"/>
    <property type="project" value="InterPro"/>
</dbReference>
<evidence type="ECO:0000256" key="2">
    <source>
        <dbReference type="ARBA" id="ARBA00022525"/>
    </source>
</evidence>
<dbReference type="InterPro" id="IPR029364">
    <property type="entry name" value="ALKL1/2"/>
</dbReference>
<dbReference type="GO" id="GO:0005576">
    <property type="term" value="C:extracellular region"/>
    <property type="evidence" value="ECO:0007669"/>
    <property type="project" value="UniProtKB-SubCell"/>
</dbReference>
<dbReference type="AlphaFoldDB" id="A6JFH9"/>
<name>A6JFH9_RAT</name>
<dbReference type="Pfam" id="PF15129">
    <property type="entry name" value="ALKL1_2"/>
    <property type="match status" value="1"/>
</dbReference>
<evidence type="ECO:0000313" key="6">
    <source>
        <dbReference type="Proteomes" id="UP000234681"/>
    </source>
</evidence>
<accession>A6JFH9</accession>
<comment type="similarity">
    <text evidence="4">Belongs to the ALKAL family.</text>
</comment>
<gene>
    <name evidence="5" type="ORF">rCG_30475</name>
</gene>
<dbReference type="GO" id="GO:0005125">
    <property type="term" value="F:cytokine activity"/>
    <property type="evidence" value="ECO:0007669"/>
    <property type="project" value="UniProtKB-ARBA"/>
</dbReference>
<keyword evidence="3" id="KW-0732">Signal</keyword>